<reference evidence="3 4" key="1">
    <citation type="submission" date="2024-01" db="EMBL/GenBank/DDBJ databases">
        <title>The genomes of 5 underutilized Papilionoideae crops provide insights into root nodulation and disease resistanc.</title>
        <authorList>
            <person name="Yuan L."/>
        </authorList>
    </citation>
    <scope>NUCLEOTIDE SEQUENCE [LARGE SCALE GENOMIC DNA]</scope>
    <source>
        <strain evidence="3">ZHUSHIDOU_FW_LH</strain>
        <tissue evidence="3">Leaf</tissue>
    </source>
</reference>
<dbReference type="AlphaFoldDB" id="A0AAN9F8J5"/>
<sequence length="110" mass="11867">MDSNMGRHKQEEEAKTAKEAAAKAAKETFASTGTAAGSAANVAGPAADIAEVTFDITLCDFNKTVILVLLLLHTNSLFSFLLRQSILRRPFLPLGLHRSIDLLSPQPLNF</sequence>
<dbReference type="EMBL" id="JAYWIO010000004">
    <property type="protein sequence ID" value="KAK7269338.1"/>
    <property type="molecule type" value="Genomic_DNA"/>
</dbReference>
<accession>A0AAN9F8J5</accession>
<keyword evidence="2" id="KW-0812">Transmembrane</keyword>
<feature type="compositionally biased region" description="Basic and acidic residues" evidence="1">
    <location>
        <begin position="8"/>
        <end position="22"/>
    </location>
</feature>
<keyword evidence="4" id="KW-1185">Reference proteome</keyword>
<keyword evidence="2" id="KW-1133">Transmembrane helix</keyword>
<keyword evidence="2" id="KW-0472">Membrane</keyword>
<dbReference type="Proteomes" id="UP001372338">
    <property type="component" value="Unassembled WGS sequence"/>
</dbReference>
<name>A0AAN9F8J5_CROPI</name>
<protein>
    <submittedName>
        <fullName evidence="3">Uncharacterized protein</fullName>
    </submittedName>
</protein>
<gene>
    <name evidence="3" type="ORF">RIF29_22063</name>
</gene>
<feature type="region of interest" description="Disordered" evidence="1">
    <location>
        <begin position="1"/>
        <end position="22"/>
    </location>
</feature>
<evidence type="ECO:0000313" key="3">
    <source>
        <dbReference type="EMBL" id="KAK7269338.1"/>
    </source>
</evidence>
<evidence type="ECO:0000313" key="4">
    <source>
        <dbReference type="Proteomes" id="UP001372338"/>
    </source>
</evidence>
<evidence type="ECO:0000256" key="1">
    <source>
        <dbReference type="SAM" id="MobiDB-lite"/>
    </source>
</evidence>
<evidence type="ECO:0000256" key="2">
    <source>
        <dbReference type="SAM" id="Phobius"/>
    </source>
</evidence>
<feature type="transmembrane region" description="Helical" evidence="2">
    <location>
        <begin position="64"/>
        <end position="82"/>
    </location>
</feature>
<proteinExistence type="predicted"/>
<organism evidence="3 4">
    <name type="scientific">Crotalaria pallida</name>
    <name type="common">Smooth rattlebox</name>
    <name type="synonym">Crotalaria striata</name>
    <dbReference type="NCBI Taxonomy" id="3830"/>
    <lineage>
        <taxon>Eukaryota</taxon>
        <taxon>Viridiplantae</taxon>
        <taxon>Streptophyta</taxon>
        <taxon>Embryophyta</taxon>
        <taxon>Tracheophyta</taxon>
        <taxon>Spermatophyta</taxon>
        <taxon>Magnoliopsida</taxon>
        <taxon>eudicotyledons</taxon>
        <taxon>Gunneridae</taxon>
        <taxon>Pentapetalae</taxon>
        <taxon>rosids</taxon>
        <taxon>fabids</taxon>
        <taxon>Fabales</taxon>
        <taxon>Fabaceae</taxon>
        <taxon>Papilionoideae</taxon>
        <taxon>50 kb inversion clade</taxon>
        <taxon>genistoids sensu lato</taxon>
        <taxon>core genistoids</taxon>
        <taxon>Crotalarieae</taxon>
        <taxon>Crotalaria</taxon>
    </lineage>
</organism>
<comment type="caution">
    <text evidence="3">The sequence shown here is derived from an EMBL/GenBank/DDBJ whole genome shotgun (WGS) entry which is preliminary data.</text>
</comment>